<comment type="caution">
    <text evidence="1">The sequence shown here is derived from an EMBL/GenBank/DDBJ whole genome shotgun (WGS) entry which is preliminary data.</text>
</comment>
<evidence type="ECO:0000313" key="2">
    <source>
        <dbReference type="Proteomes" id="UP001141806"/>
    </source>
</evidence>
<organism evidence="1 2">
    <name type="scientific">Protea cynaroides</name>
    <dbReference type="NCBI Taxonomy" id="273540"/>
    <lineage>
        <taxon>Eukaryota</taxon>
        <taxon>Viridiplantae</taxon>
        <taxon>Streptophyta</taxon>
        <taxon>Embryophyta</taxon>
        <taxon>Tracheophyta</taxon>
        <taxon>Spermatophyta</taxon>
        <taxon>Magnoliopsida</taxon>
        <taxon>Proteales</taxon>
        <taxon>Proteaceae</taxon>
        <taxon>Protea</taxon>
    </lineage>
</organism>
<name>A0A9Q0QVS6_9MAGN</name>
<dbReference type="SUPFAM" id="SSF56219">
    <property type="entry name" value="DNase I-like"/>
    <property type="match status" value="1"/>
</dbReference>
<keyword evidence="2" id="KW-1185">Reference proteome</keyword>
<dbReference type="AlphaFoldDB" id="A0A9Q0QVS6"/>
<accession>A0A9Q0QVS6</accession>
<sequence>MKVIASPQIAHCHVNIINNNQDFWCSAVYVANALNLRGSLWNTIESLVVGINRPWILMGDFNIVRNNEEKVGGGSFFTFQIQKHSMRVYRQLGQKMISCKLGKALVNALWVAEFQGLEATILPPGISDHCPVAVILEEPLDFGLKPFKIFNT</sequence>
<dbReference type="EMBL" id="JAMYWD010000004">
    <property type="protein sequence ID" value="KAJ4973617.1"/>
    <property type="molecule type" value="Genomic_DNA"/>
</dbReference>
<protein>
    <submittedName>
        <fullName evidence="1">Uncharacterized protein</fullName>
    </submittedName>
</protein>
<dbReference type="Gene3D" id="3.60.10.10">
    <property type="entry name" value="Endonuclease/exonuclease/phosphatase"/>
    <property type="match status" value="1"/>
</dbReference>
<evidence type="ECO:0000313" key="1">
    <source>
        <dbReference type="EMBL" id="KAJ4973617.1"/>
    </source>
</evidence>
<gene>
    <name evidence="1" type="ORF">NE237_006791</name>
</gene>
<proteinExistence type="predicted"/>
<reference evidence="1" key="1">
    <citation type="journal article" date="2023" name="Plant J.">
        <title>The genome of the king protea, Protea cynaroides.</title>
        <authorList>
            <person name="Chang J."/>
            <person name="Duong T.A."/>
            <person name="Schoeman C."/>
            <person name="Ma X."/>
            <person name="Roodt D."/>
            <person name="Barker N."/>
            <person name="Li Z."/>
            <person name="Van de Peer Y."/>
            <person name="Mizrachi E."/>
        </authorList>
    </citation>
    <scope>NUCLEOTIDE SEQUENCE</scope>
    <source>
        <tissue evidence="1">Young leaves</tissue>
    </source>
</reference>
<dbReference type="InterPro" id="IPR036691">
    <property type="entry name" value="Endo/exonu/phosph_ase_sf"/>
</dbReference>
<dbReference type="OrthoDB" id="1742302at2759"/>
<dbReference type="Proteomes" id="UP001141806">
    <property type="component" value="Unassembled WGS sequence"/>
</dbReference>